<protein>
    <submittedName>
        <fullName evidence="1">Uncharacterized protein</fullName>
    </submittedName>
</protein>
<dbReference type="InterPro" id="IPR011990">
    <property type="entry name" value="TPR-like_helical_dom_sf"/>
</dbReference>
<reference evidence="1 2" key="1">
    <citation type="journal article" date="2013" name="Proc. Natl. Acad. Sci. U.S.A.">
        <title>Fine-scale variation in meiotic recombination in Mimulus inferred from population shotgun sequencing.</title>
        <authorList>
            <person name="Hellsten U."/>
            <person name="Wright K.M."/>
            <person name="Jenkins J."/>
            <person name="Shu S."/>
            <person name="Yuan Y."/>
            <person name="Wessler S.R."/>
            <person name="Schmutz J."/>
            <person name="Willis J.H."/>
            <person name="Rokhsar D.S."/>
        </authorList>
    </citation>
    <scope>NUCLEOTIDE SEQUENCE [LARGE SCALE GENOMIC DNA]</scope>
    <source>
        <strain evidence="2">cv. DUN x IM62</strain>
    </source>
</reference>
<accession>A0A022QN61</accession>
<keyword evidence="2" id="KW-1185">Reference proteome</keyword>
<sequence>MSSEATANAEDLFAEASKAADVLYGIRDTYFPTNPDDKTSKLLAESNLALQLLDSIPQEKRKTPLQRATYEYLRGKVLDVFPEYRKEAEDHLSKA</sequence>
<evidence type="ECO:0000313" key="2">
    <source>
        <dbReference type="Proteomes" id="UP000030748"/>
    </source>
</evidence>
<proteinExistence type="predicted"/>
<feature type="non-terminal residue" evidence="1">
    <location>
        <position position="95"/>
    </location>
</feature>
<dbReference type="Proteomes" id="UP000030748">
    <property type="component" value="Unassembled WGS sequence"/>
</dbReference>
<dbReference type="AlphaFoldDB" id="A0A022QN61"/>
<gene>
    <name evidence="1" type="ORF">MIMGU_mgv1a0235091mg</name>
</gene>
<dbReference type="Gene3D" id="1.25.40.10">
    <property type="entry name" value="Tetratricopeptide repeat domain"/>
    <property type="match status" value="1"/>
</dbReference>
<name>A0A022QN61_ERYGU</name>
<dbReference type="EMBL" id="KI631246">
    <property type="protein sequence ID" value="EYU29381.1"/>
    <property type="molecule type" value="Genomic_DNA"/>
</dbReference>
<organism evidence="1 2">
    <name type="scientific">Erythranthe guttata</name>
    <name type="common">Yellow monkey flower</name>
    <name type="synonym">Mimulus guttatus</name>
    <dbReference type="NCBI Taxonomy" id="4155"/>
    <lineage>
        <taxon>Eukaryota</taxon>
        <taxon>Viridiplantae</taxon>
        <taxon>Streptophyta</taxon>
        <taxon>Embryophyta</taxon>
        <taxon>Tracheophyta</taxon>
        <taxon>Spermatophyta</taxon>
        <taxon>Magnoliopsida</taxon>
        <taxon>eudicotyledons</taxon>
        <taxon>Gunneridae</taxon>
        <taxon>Pentapetalae</taxon>
        <taxon>asterids</taxon>
        <taxon>lamiids</taxon>
        <taxon>Lamiales</taxon>
        <taxon>Phrymaceae</taxon>
        <taxon>Erythranthe</taxon>
    </lineage>
</organism>
<evidence type="ECO:0000313" key="1">
    <source>
        <dbReference type="EMBL" id="EYU29381.1"/>
    </source>
</evidence>
<dbReference type="STRING" id="4155.A0A022QN61"/>